<evidence type="ECO:0000313" key="4">
    <source>
        <dbReference type="Proteomes" id="UP000006512"/>
    </source>
</evidence>
<gene>
    <name evidence="3" type="ORF">ABI_08180</name>
</gene>
<sequence>MADNPKDNVKRAADTVTDTTTAATETARDSVQAGKDAVDKVTDSGRETLRRVGEDASRLASRNLAIGAQTMDAYVEAGKRASSAMSDVNKAVTEACGKSFSDYDALSKQVLSVKTVQDFVELQSAMVQKMQDNFTSMTHIYSLYINAVATSVQPIAPQVRQVPERLQKAA</sequence>
<evidence type="ECO:0000259" key="2">
    <source>
        <dbReference type="Pfam" id="PF09361"/>
    </source>
</evidence>
<dbReference type="Pfam" id="PF09361">
    <property type="entry name" value="Phasin_2"/>
    <property type="match status" value="1"/>
</dbReference>
<reference evidence="4" key="1">
    <citation type="submission" date="2011-03" db="EMBL/GenBank/DDBJ databases">
        <title>Draft genome sequence of Brevundimonas diminuta.</title>
        <authorList>
            <person name="Brown P.J.B."/>
            <person name="Buechlein A."/>
            <person name="Hemmerich C."/>
            <person name="Brun Y.V."/>
        </authorList>
    </citation>
    <scope>NUCLEOTIDE SEQUENCE [LARGE SCALE GENOMIC DNA]</scope>
    <source>
        <strain evidence="4">C19</strain>
    </source>
</reference>
<protein>
    <submittedName>
        <fullName evidence="3">Phasin family protein</fullName>
    </submittedName>
</protein>
<dbReference type="EMBL" id="GL883077">
    <property type="protein sequence ID" value="EGF92382.1"/>
    <property type="molecule type" value="Genomic_DNA"/>
</dbReference>
<evidence type="ECO:0000313" key="3">
    <source>
        <dbReference type="EMBL" id="EGF92382.1"/>
    </source>
</evidence>
<keyword evidence="4" id="KW-1185">Reference proteome</keyword>
<proteinExistence type="predicted"/>
<dbReference type="HOGENOM" id="CLU_1567475_0_0_5"/>
<dbReference type="AlphaFoldDB" id="F4QLW3"/>
<feature type="compositionally biased region" description="Low complexity" evidence="1">
    <location>
        <begin position="14"/>
        <end position="25"/>
    </location>
</feature>
<dbReference type="InterPro" id="IPR018968">
    <property type="entry name" value="Phasin"/>
</dbReference>
<feature type="region of interest" description="Disordered" evidence="1">
    <location>
        <begin position="1"/>
        <end position="45"/>
    </location>
</feature>
<dbReference type="OrthoDB" id="7173915at2"/>
<name>F4QLW3_9CAUL</name>
<accession>F4QLW3</accession>
<evidence type="ECO:0000256" key="1">
    <source>
        <dbReference type="SAM" id="MobiDB-lite"/>
    </source>
</evidence>
<feature type="compositionally biased region" description="Basic and acidic residues" evidence="1">
    <location>
        <begin position="36"/>
        <end position="45"/>
    </location>
</feature>
<feature type="compositionally biased region" description="Basic and acidic residues" evidence="1">
    <location>
        <begin position="1"/>
        <end position="13"/>
    </location>
</feature>
<dbReference type="Proteomes" id="UP000006512">
    <property type="component" value="Unassembled WGS sequence"/>
</dbReference>
<feature type="domain" description="Phasin" evidence="2">
    <location>
        <begin position="68"/>
        <end position="159"/>
    </location>
</feature>
<organism evidence="3 4">
    <name type="scientific">Asticcacaulis biprosthecium C19</name>
    <dbReference type="NCBI Taxonomy" id="715226"/>
    <lineage>
        <taxon>Bacteria</taxon>
        <taxon>Pseudomonadati</taxon>
        <taxon>Pseudomonadota</taxon>
        <taxon>Alphaproteobacteria</taxon>
        <taxon>Caulobacterales</taxon>
        <taxon>Caulobacteraceae</taxon>
        <taxon>Asticcacaulis</taxon>
    </lineage>
</organism>
<dbReference type="RefSeq" id="WP_006271557.1">
    <property type="nucleotide sequence ID" value="NZ_GL883077.1"/>
</dbReference>